<sequence length="1047" mass="111317">MLTAIAAPPMAAQIPLEQALQNLFTVERADGAGLEKLGGATYAHWLSKEIRGSPADGVDKATARQLLDVGKRLWNRCLLEAKGASGGAGKLNAAVRMLALTAMSIALQHPELRLFGDEEKKRAASNLCKLAHEFATELDDAPCAERCCALAQELLDSCALERVLFHRAHVHCAHARVALQRDDAEHVHAALRAVSSLLCDERAPATDTLQLVEVAGLLVSVARSAVDAAAPSPARAALVIDVFDAALRVCEIGLAQCGGDVAMAAPSEDLARLQTAARLLQAVLWSDMPDASTLSRALDTLLSLPAPKQREPLVRLCTSKVLGRLGRAADATHRTLEVVADCDDFDTCFAAAMLLEHDGQHEARVEALRSIAERGLDRGDVRRWSAVVKERFVALHASLRDAERALAHLDEAMATHQSGEHVLSAEVLAFIHDYLYHEFACEFERGAHLALAAEYAAKAAEWCPTDRPAKRLNALRMAAWSHLKLGQPAQALAFARRAVAEEPLSPKSTFLLVLASTGLARSGGGAETPMDEVERALDTLLDSTAFDASCLEVLSSSALEEGHTEIAVALLSRWLQRGPTAAANGKLLACVQQLHRVQLGGRDACVLDAAEVRAMGAHVRVAVSRLGAFGADASHGSEDEVWWTAALAWNLALRAKALGEHQLMLECLQAALLLADRLESGVRQMRFAFECNELMACELCAHLDAALGAQPPADAERVARAAAQARTHAGVALRLHDALEGGAVACAATDGGVASALADTTSAPDASGCAAAGTDAAEQRPVPSPPPHAAASTERSAAAARARSRLVTVELEMQLFEYAFPLKGAPALTVALLAQRLDEAASALAPEQVEHIAQRSLSLEPRAQSLHPLTVLGYRRACDAYQRALDGRGTDAPAAALSARVEPFVRLCHCAQRMCERLSDADACIDTDLGAKLGGMLAAAETRLAARPAGWPVLLEWLVDKASRWATRASRADKLIAAEAWMSRAINLQAALLGCVDAARRPVEEEVLKALQPKYEKILASIARGGDEPHGFVSPLKAASMLHAVVP</sequence>
<organism evidence="2 3">
    <name type="scientific">Diacronema lutheri</name>
    <name type="common">Unicellular marine alga</name>
    <name type="synonym">Monochrysis lutheri</name>
    <dbReference type="NCBI Taxonomy" id="2081491"/>
    <lineage>
        <taxon>Eukaryota</taxon>
        <taxon>Haptista</taxon>
        <taxon>Haptophyta</taxon>
        <taxon>Pavlovophyceae</taxon>
        <taxon>Pavlovales</taxon>
        <taxon>Pavlovaceae</taxon>
        <taxon>Diacronema</taxon>
    </lineage>
</organism>
<accession>A0A8J5XUA2</accession>
<dbReference type="SUPFAM" id="SSF48452">
    <property type="entry name" value="TPR-like"/>
    <property type="match status" value="1"/>
</dbReference>
<feature type="compositionally biased region" description="Low complexity" evidence="1">
    <location>
        <begin position="765"/>
        <end position="776"/>
    </location>
</feature>
<dbReference type="AlphaFoldDB" id="A0A8J5XUA2"/>
<evidence type="ECO:0000256" key="1">
    <source>
        <dbReference type="SAM" id="MobiDB-lite"/>
    </source>
</evidence>
<comment type="caution">
    <text evidence="2">The sequence shown here is derived from an EMBL/GenBank/DDBJ whole genome shotgun (WGS) entry which is preliminary data.</text>
</comment>
<evidence type="ECO:0000313" key="3">
    <source>
        <dbReference type="Proteomes" id="UP000751190"/>
    </source>
</evidence>
<dbReference type="EMBL" id="JAGTXO010000003">
    <property type="protein sequence ID" value="KAG8469096.1"/>
    <property type="molecule type" value="Genomic_DNA"/>
</dbReference>
<dbReference type="OrthoDB" id="10431823at2759"/>
<evidence type="ECO:0000313" key="2">
    <source>
        <dbReference type="EMBL" id="KAG8469096.1"/>
    </source>
</evidence>
<name>A0A8J5XUA2_DIALT</name>
<protein>
    <submittedName>
        <fullName evidence="2">Uncharacterized protein</fullName>
    </submittedName>
</protein>
<keyword evidence="3" id="KW-1185">Reference proteome</keyword>
<reference evidence="2" key="1">
    <citation type="submission" date="2021-05" db="EMBL/GenBank/DDBJ databases">
        <title>The genome of the haptophyte Pavlova lutheri (Diacronema luteri, Pavlovales) - a model for lipid biosynthesis in eukaryotic algae.</title>
        <authorList>
            <person name="Hulatt C.J."/>
            <person name="Posewitz M.C."/>
        </authorList>
    </citation>
    <scope>NUCLEOTIDE SEQUENCE</scope>
    <source>
        <strain evidence="2">NIVA-4/92</strain>
    </source>
</reference>
<feature type="region of interest" description="Disordered" evidence="1">
    <location>
        <begin position="764"/>
        <end position="797"/>
    </location>
</feature>
<dbReference type="InterPro" id="IPR011990">
    <property type="entry name" value="TPR-like_helical_dom_sf"/>
</dbReference>
<gene>
    <name evidence="2" type="ORF">KFE25_007614</name>
</gene>
<proteinExistence type="predicted"/>
<dbReference type="Gene3D" id="1.25.40.10">
    <property type="entry name" value="Tetratricopeptide repeat domain"/>
    <property type="match status" value="1"/>
</dbReference>
<dbReference type="Proteomes" id="UP000751190">
    <property type="component" value="Unassembled WGS sequence"/>
</dbReference>